<dbReference type="RefSeq" id="WP_062802583.1">
    <property type="nucleotide sequence ID" value="NZ_CP014845.1"/>
</dbReference>
<dbReference type="InterPro" id="IPR050703">
    <property type="entry name" value="Flavin_MAO"/>
</dbReference>
<evidence type="ECO:0000256" key="2">
    <source>
        <dbReference type="ARBA" id="ARBA00005995"/>
    </source>
</evidence>
<evidence type="ECO:0000256" key="1">
    <source>
        <dbReference type="ARBA" id="ARBA00001974"/>
    </source>
</evidence>
<evidence type="ECO:0000256" key="4">
    <source>
        <dbReference type="PIRSR" id="PIRSR601613-1"/>
    </source>
</evidence>
<dbReference type="Gene3D" id="3.50.50.60">
    <property type="entry name" value="FAD/NAD(P)-binding domain"/>
    <property type="match status" value="1"/>
</dbReference>
<dbReference type="KEGG" id="cnan:A2G96_23260"/>
<dbReference type="GO" id="GO:0016491">
    <property type="term" value="F:oxidoreductase activity"/>
    <property type="evidence" value="ECO:0007669"/>
    <property type="project" value="UniProtKB-KW"/>
</dbReference>
<keyword evidence="3" id="KW-0560">Oxidoreductase</keyword>
<evidence type="ECO:0000259" key="5">
    <source>
        <dbReference type="Pfam" id="PF01593"/>
    </source>
</evidence>
<gene>
    <name evidence="6" type="ORF">A2G96_23260</name>
</gene>
<dbReference type="STRING" id="1796606.A2G96_23260"/>
<feature type="domain" description="Amine oxidase" evidence="5">
    <location>
        <begin position="14"/>
        <end position="424"/>
    </location>
</feature>
<dbReference type="PANTHER" id="PTHR43563:SF1">
    <property type="entry name" value="AMINE OXIDASE [FLAVIN-CONTAINING] B"/>
    <property type="match status" value="1"/>
</dbReference>
<dbReference type="Pfam" id="PF01593">
    <property type="entry name" value="Amino_oxidase"/>
    <property type="match status" value="1"/>
</dbReference>
<comment type="cofactor">
    <cofactor evidence="1">
        <name>FAD</name>
        <dbReference type="ChEBI" id="CHEBI:57692"/>
    </cofactor>
</comment>
<evidence type="ECO:0000313" key="6">
    <source>
        <dbReference type="EMBL" id="AMR80755.1"/>
    </source>
</evidence>
<comment type="similarity">
    <text evidence="2">Belongs to the flavin monoamine oxidase family.</text>
</comment>
<proteinExistence type="inferred from homology"/>
<dbReference type="InterPro" id="IPR002937">
    <property type="entry name" value="Amino_oxidase"/>
</dbReference>
<feature type="binding site" evidence="4">
    <location>
        <position position="327"/>
    </location>
    <ligand>
        <name>substrate</name>
    </ligand>
</feature>
<dbReference type="InterPro" id="IPR001613">
    <property type="entry name" value="Flavin_amine_oxidase"/>
</dbReference>
<name>A0A142JRP3_9BURK</name>
<sequence length="434" mass="47176">MTDLYDVAVIGAGFAGVTAARDLSMTGHSVVLLEGRDRIGGRTWWSKALGVDLDLGGTYVHWTQAHVWRELKRYGIGLATPMPVSKAYWYADGAVHAGTWEQLHQLATPLVDRFFADARTHFPQVDDLAAADIGAIDRQTIGDRLDALELSAHDRDVLVNAMSILVCSEREQGLAQLLFWCAICFGNWSAFKEIAGHWAIEGGTGRLLDAMSAESKAELRLSTPVAAVDDNGHEVTVTLRDGQRIRARRAVVALPLNMLSEFSVTPALPQPVRAMIGQKNPIMPSKIWVRIKGEIEPFVIYAPAGKHPINTAHAERRDHGDTLVVCFCSDPSALDGNDREAVQQALRDFIPNIEVLETVCQDWANDPFSKGGWMHHRPGNLTQAAPMMRQPHGRIHFAGADIAPIGVGGIDGAIETGAKAAVDVARALNGAHHP</sequence>
<dbReference type="Proteomes" id="UP000075238">
    <property type="component" value="Chromosome 2"/>
</dbReference>
<protein>
    <submittedName>
        <fullName evidence="6">Amino acid oxidase</fullName>
    </submittedName>
</protein>
<dbReference type="PANTHER" id="PTHR43563">
    <property type="entry name" value="AMINE OXIDASE"/>
    <property type="match status" value="1"/>
</dbReference>
<evidence type="ECO:0000313" key="7">
    <source>
        <dbReference type="Proteomes" id="UP000075238"/>
    </source>
</evidence>
<dbReference type="Gene3D" id="3.90.660.10">
    <property type="match status" value="1"/>
</dbReference>
<keyword evidence="7" id="KW-1185">Reference proteome</keyword>
<accession>A0A142JRP3</accession>
<reference evidence="6 7" key="1">
    <citation type="submission" date="2016-03" db="EMBL/GenBank/DDBJ databases">
        <title>Complete genome sequence of a novel chlorpyrifos degrading bacterium, Cupriavidus nantongensis sp. X1.</title>
        <authorList>
            <person name="Fang L."/>
        </authorList>
    </citation>
    <scope>NUCLEOTIDE SEQUENCE [LARGE SCALE GENOMIC DNA]</scope>
    <source>
        <strain evidence="6 7">X1</strain>
    </source>
</reference>
<feature type="binding site" evidence="4">
    <location>
        <position position="225"/>
    </location>
    <ligand>
        <name>FAD</name>
        <dbReference type="ChEBI" id="CHEBI:57692"/>
    </ligand>
</feature>
<dbReference type="EMBL" id="CP014845">
    <property type="protein sequence ID" value="AMR80755.1"/>
    <property type="molecule type" value="Genomic_DNA"/>
</dbReference>
<dbReference type="OrthoDB" id="3972913at2"/>
<dbReference type="InterPro" id="IPR036188">
    <property type="entry name" value="FAD/NAD-bd_sf"/>
</dbReference>
<evidence type="ECO:0000256" key="3">
    <source>
        <dbReference type="ARBA" id="ARBA00023002"/>
    </source>
</evidence>
<dbReference type="AlphaFoldDB" id="A0A142JRP3"/>
<dbReference type="SUPFAM" id="SSF51905">
    <property type="entry name" value="FAD/NAD(P)-binding domain"/>
    <property type="match status" value="1"/>
</dbReference>
<dbReference type="PRINTS" id="PR00757">
    <property type="entry name" value="AMINEOXDASEF"/>
</dbReference>
<dbReference type="Gene3D" id="1.10.405.10">
    <property type="entry name" value="Guanine Nucleotide Dissociation Inhibitor, domain 1"/>
    <property type="match status" value="1"/>
</dbReference>
<organism evidence="6 7">
    <name type="scientific">Cupriavidus nantongensis</name>
    <dbReference type="NCBI Taxonomy" id="1796606"/>
    <lineage>
        <taxon>Bacteria</taxon>
        <taxon>Pseudomonadati</taxon>
        <taxon>Pseudomonadota</taxon>
        <taxon>Betaproteobacteria</taxon>
        <taxon>Burkholderiales</taxon>
        <taxon>Burkholderiaceae</taxon>
        <taxon>Cupriavidus</taxon>
    </lineage>
</organism>